<gene>
    <name evidence="1" type="ORF">bsdtw1_01807</name>
</gene>
<comment type="caution">
    <text evidence="1">The sequence shown here is derived from an EMBL/GenBank/DDBJ whole genome shotgun (WGS) entry which is preliminary data.</text>
</comment>
<protein>
    <submittedName>
        <fullName evidence="1">Uncharacterized protein</fullName>
    </submittedName>
</protein>
<dbReference type="AlphaFoldDB" id="A0A6V8SGW6"/>
<name>A0A6V8SGW6_9CLOT</name>
<keyword evidence="2" id="KW-1185">Reference proteome</keyword>
<organism evidence="1 2">
    <name type="scientific">Clostridium fungisolvens</name>
    <dbReference type="NCBI Taxonomy" id="1604897"/>
    <lineage>
        <taxon>Bacteria</taxon>
        <taxon>Bacillati</taxon>
        <taxon>Bacillota</taxon>
        <taxon>Clostridia</taxon>
        <taxon>Eubacteriales</taxon>
        <taxon>Clostridiaceae</taxon>
        <taxon>Clostridium</taxon>
    </lineage>
</organism>
<dbReference type="Proteomes" id="UP000580568">
    <property type="component" value="Unassembled WGS sequence"/>
</dbReference>
<accession>A0A6V8SGW6</accession>
<sequence length="65" mass="7672">MVPLRKLNLYLFENLGFWRFSCMYELIVEVGTIFYKIYLNILIPDWICSKNHFLGLPGFNGSIIP</sequence>
<dbReference type="EMBL" id="BLZR01000001">
    <property type="protein sequence ID" value="GFP75715.1"/>
    <property type="molecule type" value="Genomic_DNA"/>
</dbReference>
<evidence type="ECO:0000313" key="1">
    <source>
        <dbReference type="EMBL" id="GFP75715.1"/>
    </source>
</evidence>
<evidence type="ECO:0000313" key="2">
    <source>
        <dbReference type="Proteomes" id="UP000580568"/>
    </source>
</evidence>
<proteinExistence type="predicted"/>
<reference evidence="1 2" key="1">
    <citation type="submission" date="2020-07" db="EMBL/GenBank/DDBJ databases">
        <title>A new beta-1,3-glucan-decomposing anaerobic bacterium isolated from anoxic soil subjected to biological soil disinfestation.</title>
        <authorList>
            <person name="Ueki A."/>
            <person name="Tonouchi A."/>
        </authorList>
    </citation>
    <scope>NUCLEOTIDE SEQUENCE [LARGE SCALE GENOMIC DNA]</scope>
    <source>
        <strain evidence="1 2">TW1</strain>
    </source>
</reference>